<protein>
    <submittedName>
        <fullName evidence="1">Homeodomain-like DNA binding domain-containing transcription factor</fullName>
    </submittedName>
</protein>
<name>A0A167NLF0_PHYB8</name>
<dbReference type="VEuPathDB" id="FungiDB:PHYBLDRAFT_59729"/>
<keyword evidence="1" id="KW-0238">DNA-binding</keyword>
<dbReference type="InParanoid" id="A0A167NLF0"/>
<dbReference type="EMBL" id="KV440976">
    <property type="protein sequence ID" value="OAD76194.1"/>
    <property type="molecule type" value="Genomic_DNA"/>
</dbReference>
<evidence type="ECO:0000313" key="2">
    <source>
        <dbReference type="Proteomes" id="UP000077315"/>
    </source>
</evidence>
<dbReference type="OrthoDB" id="2209168at2759"/>
<evidence type="ECO:0000313" key="1">
    <source>
        <dbReference type="EMBL" id="OAD76194.1"/>
    </source>
</evidence>
<accession>A0A167NLF0</accession>
<proteinExistence type="predicted"/>
<dbReference type="GO" id="GO:0003677">
    <property type="term" value="F:DNA binding"/>
    <property type="evidence" value="ECO:0007669"/>
    <property type="project" value="UniProtKB-KW"/>
</dbReference>
<dbReference type="RefSeq" id="XP_018294234.1">
    <property type="nucleotide sequence ID" value="XM_018440548.1"/>
</dbReference>
<dbReference type="Pfam" id="PF13384">
    <property type="entry name" value="HTH_23"/>
    <property type="match status" value="1"/>
</dbReference>
<sequence>MSTVFLFEYGHVNVADENSSPELMEYIIDRNDFFVETIAIHTDYLENDKVRFFDLRIEKCMSVSAAAKQLGIHIRTAQRWVRQYNVCPEYFLRDFYSIEKSSSEKVVERYN</sequence>
<dbReference type="GeneID" id="29001454"/>
<dbReference type="AlphaFoldDB" id="A0A167NLF0"/>
<organism evidence="1 2">
    <name type="scientific">Phycomyces blakesleeanus (strain ATCC 8743b / DSM 1359 / FGSC 10004 / NBRC 33097 / NRRL 1555)</name>
    <dbReference type="NCBI Taxonomy" id="763407"/>
    <lineage>
        <taxon>Eukaryota</taxon>
        <taxon>Fungi</taxon>
        <taxon>Fungi incertae sedis</taxon>
        <taxon>Mucoromycota</taxon>
        <taxon>Mucoromycotina</taxon>
        <taxon>Mucoromycetes</taxon>
        <taxon>Mucorales</taxon>
        <taxon>Phycomycetaceae</taxon>
        <taxon>Phycomyces</taxon>
    </lineage>
</organism>
<dbReference type="InterPro" id="IPR009057">
    <property type="entry name" value="Homeodomain-like_sf"/>
</dbReference>
<gene>
    <name evidence="1" type="ORF">PHYBLDRAFT_59729</name>
</gene>
<keyword evidence="1" id="KW-0371">Homeobox</keyword>
<keyword evidence="2" id="KW-1185">Reference proteome</keyword>
<dbReference type="Proteomes" id="UP000077315">
    <property type="component" value="Unassembled WGS sequence"/>
</dbReference>
<dbReference type="SUPFAM" id="SSF46689">
    <property type="entry name" value="Homeodomain-like"/>
    <property type="match status" value="1"/>
</dbReference>
<reference evidence="2" key="1">
    <citation type="submission" date="2015-06" db="EMBL/GenBank/DDBJ databases">
        <title>Expansion of signal transduction pathways in fungi by whole-genome duplication.</title>
        <authorList>
            <consortium name="DOE Joint Genome Institute"/>
            <person name="Corrochano L.M."/>
            <person name="Kuo A."/>
            <person name="Marcet-Houben M."/>
            <person name="Polaino S."/>
            <person name="Salamov A."/>
            <person name="Villalobos J.M."/>
            <person name="Alvarez M.I."/>
            <person name="Avalos J."/>
            <person name="Benito E.P."/>
            <person name="Benoit I."/>
            <person name="Burger G."/>
            <person name="Camino L.P."/>
            <person name="Canovas D."/>
            <person name="Cerda-Olmedo E."/>
            <person name="Cheng J.-F."/>
            <person name="Dominguez A."/>
            <person name="Elias M."/>
            <person name="Eslava A.P."/>
            <person name="Glaser F."/>
            <person name="Grimwood J."/>
            <person name="Gutierrez G."/>
            <person name="Heitman J."/>
            <person name="Henrissat B."/>
            <person name="Iturriaga E.A."/>
            <person name="Lang B.F."/>
            <person name="Lavin J.L."/>
            <person name="Lee S."/>
            <person name="Li W."/>
            <person name="Lindquist E."/>
            <person name="Lopez-Garcia S."/>
            <person name="Luque E.M."/>
            <person name="Marcos A.T."/>
            <person name="Martin J."/>
            <person name="McCluskey K."/>
            <person name="Medina H.R."/>
            <person name="Miralles-Duran A."/>
            <person name="Miyazaki A."/>
            <person name="Munoz-Torres E."/>
            <person name="Oguiza J.A."/>
            <person name="Ohm R."/>
            <person name="Olmedo M."/>
            <person name="Orejas M."/>
            <person name="Ortiz-Castellanos L."/>
            <person name="Pisabarro A.G."/>
            <person name="Rodriguez-Romero J."/>
            <person name="Ruiz-Herrera J."/>
            <person name="Ruiz-Vazquez R."/>
            <person name="Sanz C."/>
            <person name="Schackwitz W."/>
            <person name="Schmutz J."/>
            <person name="Shahriari M."/>
            <person name="Shelest E."/>
            <person name="Silva-Franco F."/>
            <person name="Soanes D."/>
            <person name="Syed K."/>
            <person name="Tagua V.G."/>
            <person name="Talbot N.J."/>
            <person name="Thon M."/>
            <person name="De vries R.P."/>
            <person name="Wiebenga A."/>
            <person name="Yadav J.S."/>
            <person name="Braun E.L."/>
            <person name="Baker S."/>
            <person name="Garre V."/>
            <person name="Horwitz B."/>
            <person name="Torres-Martinez S."/>
            <person name="Idnurm A."/>
            <person name="Herrera-Estrella A."/>
            <person name="Gabaldon T."/>
            <person name="Grigoriev I.V."/>
        </authorList>
    </citation>
    <scope>NUCLEOTIDE SEQUENCE [LARGE SCALE GENOMIC DNA]</scope>
    <source>
        <strain evidence="2">NRRL 1555(-)</strain>
    </source>
</reference>